<feature type="transmembrane region" description="Helical" evidence="1">
    <location>
        <begin position="170"/>
        <end position="191"/>
    </location>
</feature>
<feature type="transmembrane region" description="Helical" evidence="1">
    <location>
        <begin position="12"/>
        <end position="43"/>
    </location>
</feature>
<feature type="transmembrane region" description="Helical" evidence="1">
    <location>
        <begin position="258"/>
        <end position="281"/>
    </location>
</feature>
<protein>
    <recommendedName>
        <fullName evidence="4">DinF protein</fullName>
    </recommendedName>
</protein>
<keyword evidence="1" id="KW-0812">Transmembrane</keyword>
<organism evidence="2 3">
    <name type="scientific">Ureaplasma ceti</name>
    <dbReference type="NCBI Taxonomy" id="3119530"/>
    <lineage>
        <taxon>Bacteria</taxon>
        <taxon>Bacillati</taxon>
        <taxon>Mycoplasmatota</taxon>
        <taxon>Mycoplasmoidales</taxon>
        <taxon>Mycoplasmoidaceae</taxon>
        <taxon>Ureaplasma</taxon>
    </lineage>
</organism>
<evidence type="ECO:0000256" key="1">
    <source>
        <dbReference type="SAM" id="Phobius"/>
    </source>
</evidence>
<feature type="transmembrane region" description="Helical" evidence="1">
    <location>
        <begin position="478"/>
        <end position="502"/>
    </location>
</feature>
<name>A0ABP9UBR5_9BACT</name>
<sequence>MISATIPGDGAYYVIGIGYVTAFQLAYVQIGWSVSIAITYTLIQMKFTKSDKVEGQSQGDMMFVAIVITWIYGLVLVPLFVGPSYAYSKFANDHVNTLISQKSAYVYIYTLAGYIFLSPFISLLILFIHSYKGQKISITVMILSNLLIVGMSAILTLTPKANNDIKAMGTGLGMTIGSLIVAIVLSVYVFLTTELRYSKFKFKAGEILFVIKQTMKLASTILFIQIFKAVALIVMGLVISDTMQSVVPMGYQYGRVIWYNYVYLIPFFCYGIGDAMMFFGLRKKIEIKYQQMFVAFIVIIVTCFLIEAGIAIGLRWTVEPLSTFYTKNSQLDWSTIDLDKVNLSFMLMKIAQKKNIDQSYVNQILNIIEADPYGTQKLQEFLKYSIVSLLSSQNMNGPGLASMILYPKSRSYIFISVYAVFYSTASMMNNIASVMKRRYPTAFESVRLMVVQAIALTAIITCGLELQSGTTFPMLDAWSFPMFIIGIVSLLYFSIEFAKTCIEIEKEFKGRRSDFIVLNEYDNIPNREDKTTIISLNDENLVSE</sequence>
<proteinExistence type="predicted"/>
<feature type="transmembrane region" description="Helical" evidence="1">
    <location>
        <begin position="106"/>
        <end position="128"/>
    </location>
</feature>
<keyword evidence="3" id="KW-1185">Reference proteome</keyword>
<comment type="caution">
    <text evidence="2">The sequence shown here is derived from an EMBL/GenBank/DDBJ whole genome shotgun (WGS) entry which is preliminary data.</text>
</comment>
<dbReference type="Proteomes" id="UP001449582">
    <property type="component" value="Unassembled WGS sequence"/>
</dbReference>
<dbReference type="EMBL" id="BAABQM010000002">
    <property type="protein sequence ID" value="GAA5414628.1"/>
    <property type="molecule type" value="Genomic_DNA"/>
</dbReference>
<keyword evidence="1" id="KW-1133">Transmembrane helix</keyword>
<accession>A0ABP9UBR5</accession>
<feature type="transmembrane region" description="Helical" evidence="1">
    <location>
        <begin position="412"/>
        <end position="434"/>
    </location>
</feature>
<reference evidence="2" key="1">
    <citation type="submission" date="2024-02" db="EMBL/GenBank/DDBJ databases">
        <title>Draft genome sequence of new strains in genus Ureaplasma.</title>
        <authorList>
            <person name="Nakajima Y."/>
            <person name="Segawa T."/>
        </authorList>
    </citation>
    <scope>NUCLEOTIDE SEQUENCE [LARGE SCALE GENOMIC DNA]</scope>
    <source>
        <strain evidence="2">OM1</strain>
    </source>
</reference>
<feature type="transmembrane region" description="Helical" evidence="1">
    <location>
        <begin position="446"/>
        <end position="466"/>
    </location>
</feature>
<evidence type="ECO:0000313" key="3">
    <source>
        <dbReference type="Proteomes" id="UP001449582"/>
    </source>
</evidence>
<feature type="transmembrane region" description="Helical" evidence="1">
    <location>
        <begin position="63"/>
        <end position="86"/>
    </location>
</feature>
<feature type="transmembrane region" description="Helical" evidence="1">
    <location>
        <begin position="293"/>
        <end position="314"/>
    </location>
</feature>
<dbReference type="RefSeq" id="WP_353289789.1">
    <property type="nucleotide sequence ID" value="NZ_BAABQM010000002.1"/>
</dbReference>
<feature type="transmembrane region" description="Helical" evidence="1">
    <location>
        <begin position="140"/>
        <end position="158"/>
    </location>
</feature>
<evidence type="ECO:0000313" key="2">
    <source>
        <dbReference type="EMBL" id="GAA5414628.1"/>
    </source>
</evidence>
<keyword evidence="1" id="KW-0472">Membrane</keyword>
<feature type="transmembrane region" description="Helical" evidence="1">
    <location>
        <begin position="217"/>
        <end position="238"/>
    </location>
</feature>
<gene>
    <name evidence="2" type="ORF">UREOM_3390</name>
</gene>
<evidence type="ECO:0008006" key="4">
    <source>
        <dbReference type="Google" id="ProtNLM"/>
    </source>
</evidence>